<evidence type="ECO:0000313" key="2">
    <source>
        <dbReference type="Proteomes" id="UP001228376"/>
    </source>
</evidence>
<gene>
    <name evidence="1" type="ORF">P5G51_013095</name>
</gene>
<accession>A0ABU5CIM1</accession>
<proteinExistence type="predicted"/>
<comment type="caution">
    <text evidence="1">The sequence shown here is derived from an EMBL/GenBank/DDBJ whole genome shotgun (WGS) entry which is preliminary data.</text>
</comment>
<protein>
    <submittedName>
        <fullName evidence="1">Uncharacterized protein</fullName>
    </submittedName>
</protein>
<evidence type="ECO:0000313" key="1">
    <source>
        <dbReference type="EMBL" id="MDY0406198.1"/>
    </source>
</evidence>
<dbReference type="InterPro" id="IPR017853">
    <property type="entry name" value="GH"/>
</dbReference>
<keyword evidence="2" id="KW-1185">Reference proteome</keyword>
<dbReference type="Gene3D" id="3.20.20.80">
    <property type="entry name" value="Glycosidases"/>
    <property type="match status" value="1"/>
</dbReference>
<name>A0ABU5CIM1_9BACI</name>
<dbReference type="RefSeq" id="WP_320384733.1">
    <property type="nucleotide sequence ID" value="NZ_JAROCA020000001.1"/>
</dbReference>
<organism evidence="1 2">
    <name type="scientific">Tigheibacillus jepli</name>
    <dbReference type="NCBI Taxonomy" id="3035914"/>
    <lineage>
        <taxon>Bacteria</taxon>
        <taxon>Bacillati</taxon>
        <taxon>Bacillota</taxon>
        <taxon>Bacilli</taxon>
        <taxon>Bacillales</taxon>
        <taxon>Bacillaceae</taxon>
        <taxon>Tigheibacillus</taxon>
    </lineage>
</organism>
<dbReference type="EMBL" id="JAROCA020000001">
    <property type="protein sequence ID" value="MDY0406198.1"/>
    <property type="molecule type" value="Genomic_DNA"/>
</dbReference>
<reference evidence="1 2" key="1">
    <citation type="submission" date="2023-10" db="EMBL/GenBank/DDBJ databases">
        <title>179-bfca-hs.</title>
        <authorList>
            <person name="Miliotis G."/>
            <person name="Sengupta P."/>
            <person name="Hameed A."/>
            <person name="Chuvochina M."/>
            <person name="Mcdonagh F."/>
            <person name="Simpson A.C."/>
            <person name="Singh N.K."/>
            <person name="Rekha P.D."/>
            <person name="Raman K."/>
            <person name="Hugenholtz P."/>
            <person name="Venkateswaran K."/>
        </authorList>
    </citation>
    <scope>NUCLEOTIDE SEQUENCE [LARGE SCALE GENOMIC DNA]</scope>
    <source>
        <strain evidence="1 2">179-BFC-A-HS</strain>
    </source>
</reference>
<dbReference type="Proteomes" id="UP001228376">
    <property type="component" value="Unassembled WGS sequence"/>
</dbReference>
<dbReference type="SUPFAM" id="SSF51445">
    <property type="entry name" value="(Trans)glycosidases"/>
    <property type="match status" value="1"/>
</dbReference>
<sequence length="75" mass="8399">MDQQPTGKSRKNAPWLKNVVALNQDNKEVADYLMDAADFWIKEADIDGLKIVAADKASDTFLHAFAKHVKKTNPN</sequence>